<dbReference type="GO" id="GO:0008270">
    <property type="term" value="F:zinc ion binding"/>
    <property type="evidence" value="ECO:0007669"/>
    <property type="project" value="UniProtKB-KW"/>
</dbReference>
<keyword evidence="1" id="KW-0479">Metal-binding</keyword>
<sequence>MELDNVRPGEVVFKKKLFASEFSEIFLTVVRGQQCVMKVHHGRGPRRYYEPDRELDIHILESTAYRRLKQRGICEQGIVPRFFGTMDKFDPKPCQPYLRMFVNDEYPPSAIFLEYIPNLEMLGLNNYTQARMNKFLEGIREIHKALVEHGDPKPKNTLIVKDDPERVVWIDFNRANTYDEHCITDRERAFLDEEEETVEGLKMCLLPGKMFTPYESLTKMEAAIRFQCLVQIGSAADYAAEFEWLRSKISQETYHASLFFVGLKDEIQNRISQCREMPSTLEGMIRRAKQTEDQLHEEWRLGGLCFNCGKPGHITRNRRKKW</sequence>
<name>A0A1J9PUL6_9EURO</name>
<dbReference type="Proteomes" id="UP000242791">
    <property type="component" value="Unassembled WGS sequence"/>
</dbReference>
<accession>A0A1J9PUL6</accession>
<protein>
    <recommendedName>
        <fullName evidence="2">CCHC-type domain-containing protein</fullName>
    </recommendedName>
</protein>
<dbReference type="OrthoDB" id="4185642at2759"/>
<dbReference type="InterPro" id="IPR011009">
    <property type="entry name" value="Kinase-like_dom_sf"/>
</dbReference>
<keyword evidence="1" id="KW-0863">Zinc-finger</keyword>
<proteinExistence type="predicted"/>
<dbReference type="VEuPathDB" id="FungiDB:ACJ73_08581"/>
<gene>
    <name evidence="3" type="ORF">ACJ73_08581</name>
</gene>
<evidence type="ECO:0000313" key="4">
    <source>
        <dbReference type="Proteomes" id="UP000242791"/>
    </source>
</evidence>
<feature type="domain" description="CCHC-type" evidence="2">
    <location>
        <begin position="305"/>
        <end position="317"/>
    </location>
</feature>
<dbReference type="Gene3D" id="1.10.510.10">
    <property type="entry name" value="Transferase(Phosphotransferase) domain 1"/>
    <property type="match status" value="1"/>
</dbReference>
<evidence type="ECO:0000313" key="3">
    <source>
        <dbReference type="EMBL" id="OJD20088.1"/>
    </source>
</evidence>
<comment type="caution">
    <text evidence="3">The sequence shown here is derived from an EMBL/GenBank/DDBJ whole genome shotgun (WGS) entry which is preliminary data.</text>
</comment>
<evidence type="ECO:0000259" key="2">
    <source>
        <dbReference type="PROSITE" id="PS50158"/>
    </source>
</evidence>
<dbReference type="PROSITE" id="PS50158">
    <property type="entry name" value="ZF_CCHC"/>
    <property type="match status" value="1"/>
</dbReference>
<dbReference type="GO" id="GO:0003676">
    <property type="term" value="F:nucleic acid binding"/>
    <property type="evidence" value="ECO:0007669"/>
    <property type="project" value="InterPro"/>
</dbReference>
<dbReference type="SUPFAM" id="SSF56112">
    <property type="entry name" value="Protein kinase-like (PK-like)"/>
    <property type="match status" value="1"/>
</dbReference>
<dbReference type="InterPro" id="IPR001878">
    <property type="entry name" value="Znf_CCHC"/>
</dbReference>
<organism evidence="3 4">
    <name type="scientific">Blastomyces percursus</name>
    <dbReference type="NCBI Taxonomy" id="1658174"/>
    <lineage>
        <taxon>Eukaryota</taxon>
        <taxon>Fungi</taxon>
        <taxon>Dikarya</taxon>
        <taxon>Ascomycota</taxon>
        <taxon>Pezizomycotina</taxon>
        <taxon>Eurotiomycetes</taxon>
        <taxon>Eurotiomycetidae</taxon>
        <taxon>Onygenales</taxon>
        <taxon>Ajellomycetaceae</taxon>
        <taxon>Blastomyces</taxon>
    </lineage>
</organism>
<keyword evidence="1" id="KW-0862">Zinc</keyword>
<reference evidence="3 4" key="1">
    <citation type="submission" date="2015-08" db="EMBL/GenBank/DDBJ databases">
        <title>Emmonsia species relationships and genome sequence.</title>
        <authorList>
            <person name="Cuomo C.A."/>
            <person name="Schwartz I.S."/>
            <person name="Kenyon C."/>
            <person name="De Hoog G.S."/>
            <person name="Govender N.P."/>
            <person name="Botha A."/>
            <person name="Moreno L."/>
            <person name="De Vries M."/>
            <person name="Munoz J.F."/>
            <person name="Stielow J.B."/>
        </authorList>
    </citation>
    <scope>NUCLEOTIDE SEQUENCE [LARGE SCALE GENOMIC DNA]</scope>
    <source>
        <strain evidence="3 4">EI222</strain>
    </source>
</reference>
<keyword evidence="4" id="KW-1185">Reference proteome</keyword>
<dbReference type="EMBL" id="LGTZ01002072">
    <property type="protein sequence ID" value="OJD20088.1"/>
    <property type="molecule type" value="Genomic_DNA"/>
</dbReference>
<evidence type="ECO:0000256" key="1">
    <source>
        <dbReference type="PROSITE-ProRule" id="PRU00047"/>
    </source>
</evidence>
<dbReference type="AlphaFoldDB" id="A0A1J9PUL6"/>